<keyword evidence="2" id="KW-0539">Nucleus</keyword>
<protein>
    <submittedName>
        <fullName evidence="5">Putative nuclear factor related to kappa-B-binding protein</fullName>
    </submittedName>
</protein>
<evidence type="ECO:0000313" key="6">
    <source>
        <dbReference type="Proteomes" id="UP000447434"/>
    </source>
</evidence>
<keyword evidence="6" id="KW-1185">Reference proteome</keyword>
<gene>
    <name evidence="5" type="ORF">Lalb_Chr14g0374891</name>
</gene>
<feature type="region of interest" description="Disordered" evidence="3">
    <location>
        <begin position="266"/>
        <end position="286"/>
    </location>
</feature>
<dbReference type="PANTHER" id="PTHR13052">
    <property type="entry name" value="NFRKB-RELATED"/>
    <property type="match status" value="1"/>
</dbReference>
<comment type="subcellular location">
    <subcellularLocation>
        <location evidence="1">Nucleus</location>
    </subcellularLocation>
</comment>
<feature type="compositionally biased region" description="Basic and acidic residues" evidence="3">
    <location>
        <begin position="568"/>
        <end position="581"/>
    </location>
</feature>
<sequence length="897" mass="101420">MAIENDNFKVKRLDSVCSLRSRETMSSDDDEVRRHNSAVESDDDDEFDDADSGAGSDDFDLLELGETSAEFCQIGNQTCSIPLELYDLPGIEDILSIDVWNECLSEEERFELAKYLPDMDKENFVRTLKELFTGCNLHFGSPIKKLFQMLKGGLCEPRVSLYREGLSFFQKRQHYHLLRKHQNNMVSNLCQIRDAWFNCRGYSIEERLRVLNIMKSQKSLMHEKMEDLNVGSSDEESDDGMWSRKNKDTKAVQKISHFPFDGVGSGLEFDPRQQSPRDMEQQKYGKQNTKGILRLAGLKTLSEYRDRLRNNLIDKSGVLRIGKRHDLLRGDEVDTDNLMGLPVTTKGELLHGYNRNSNQSSDMKMFTAKSSSKRGSDQIGFRLRSSQMPFKDNLVDKPDYNELFYNNRTPGEDYGMDSTSKYDDWNPGSNKWKPGRDSPDLSYTAYRSSSTQVSDRFPSSDFRTKSLQEKIRGSFIPNGGKSTKALRDNQMFVRGEETESDSSEQMNGDDDDDDDNPLLQSKFAYFMGSADGSRKKSLKSHLDPKKTTFVRKDVKACALTQSKKKRGFKDQGHMHGVENHLSKGKQKGKIHNYGPLRNPTGKIMEESYPTGSDILSDGDDDRRQVWLGKNRRMQGELVERLGMPLSNAYVAERKKKGKTGLDHSIPSPKYLHDFVVGKDVSLEKQLLVDDSGVGQSKSKRKRQKYVAYKDDQSERSEAPLLGCNSAMKKRKVKDEAVDLGGGDKDANLLSNTVPQNDSTSLKRKSKKKAEVGMVISEIENSELPITDMGMADVELEAKPQKKQFTLITPTVHTGFSFSIIHLISAVRTAMISPLIDESLEVGKPREEENKAQEGSVNGIPSYDKVVGNCDPDANQLNMPSLTIQEIVNRVRSNPEVF</sequence>
<evidence type="ECO:0000313" key="5">
    <source>
        <dbReference type="EMBL" id="KAE9600625.1"/>
    </source>
</evidence>
<dbReference type="PROSITE" id="PS51916">
    <property type="entry name" value="DEUBAD"/>
    <property type="match status" value="1"/>
</dbReference>
<feature type="compositionally biased region" description="Acidic residues" evidence="3">
    <location>
        <begin position="498"/>
        <end position="516"/>
    </location>
</feature>
<feature type="region of interest" description="Disordered" evidence="3">
    <location>
        <begin position="494"/>
        <end position="518"/>
    </location>
</feature>
<reference evidence="6" key="1">
    <citation type="journal article" date="2020" name="Nat. Commun.">
        <title>Genome sequence of the cluster root forming white lupin.</title>
        <authorList>
            <person name="Hufnagel B."/>
            <person name="Marques A."/>
            <person name="Soriano A."/>
            <person name="Marques L."/>
            <person name="Divol F."/>
            <person name="Doumas P."/>
            <person name="Sallet E."/>
            <person name="Mancinotti D."/>
            <person name="Carrere S."/>
            <person name="Marande W."/>
            <person name="Arribat S."/>
            <person name="Keller J."/>
            <person name="Huneau C."/>
            <person name="Blein T."/>
            <person name="Aime D."/>
            <person name="Laguerre M."/>
            <person name="Taylor J."/>
            <person name="Schubert V."/>
            <person name="Nelson M."/>
            <person name="Geu-Flores F."/>
            <person name="Crespi M."/>
            <person name="Gallardo-Guerrero K."/>
            <person name="Delaux P.-M."/>
            <person name="Salse J."/>
            <person name="Berges H."/>
            <person name="Guyot R."/>
            <person name="Gouzy J."/>
            <person name="Peret B."/>
        </authorList>
    </citation>
    <scope>NUCLEOTIDE SEQUENCE [LARGE SCALE GENOMIC DNA]</scope>
    <source>
        <strain evidence="6">cv. Amiga</strain>
    </source>
</reference>
<accession>A0A6A4PGJ0</accession>
<name>A0A6A4PGJ0_LUPAL</name>
<evidence type="ECO:0000256" key="1">
    <source>
        <dbReference type="ARBA" id="ARBA00004123"/>
    </source>
</evidence>
<feature type="region of interest" description="Disordered" evidence="3">
    <location>
        <begin position="224"/>
        <end position="246"/>
    </location>
</feature>
<evidence type="ECO:0000256" key="2">
    <source>
        <dbReference type="ARBA" id="ARBA00023242"/>
    </source>
</evidence>
<organism evidence="5 6">
    <name type="scientific">Lupinus albus</name>
    <name type="common">White lupine</name>
    <name type="synonym">Lupinus termis</name>
    <dbReference type="NCBI Taxonomy" id="3870"/>
    <lineage>
        <taxon>Eukaryota</taxon>
        <taxon>Viridiplantae</taxon>
        <taxon>Streptophyta</taxon>
        <taxon>Embryophyta</taxon>
        <taxon>Tracheophyta</taxon>
        <taxon>Spermatophyta</taxon>
        <taxon>Magnoliopsida</taxon>
        <taxon>eudicotyledons</taxon>
        <taxon>Gunneridae</taxon>
        <taxon>Pentapetalae</taxon>
        <taxon>rosids</taxon>
        <taxon>fabids</taxon>
        <taxon>Fabales</taxon>
        <taxon>Fabaceae</taxon>
        <taxon>Papilionoideae</taxon>
        <taxon>50 kb inversion clade</taxon>
        <taxon>genistoids sensu lato</taxon>
        <taxon>core genistoids</taxon>
        <taxon>Genisteae</taxon>
        <taxon>Lupinus</taxon>
    </lineage>
</organism>
<dbReference type="InterPro" id="IPR044867">
    <property type="entry name" value="DEUBAD_dom"/>
</dbReference>
<dbReference type="CDD" id="cd21865">
    <property type="entry name" value="DEUBAD_NFRKB"/>
    <property type="match status" value="1"/>
</dbReference>
<feature type="compositionally biased region" description="Acidic residues" evidence="3">
    <location>
        <begin position="40"/>
        <end position="52"/>
    </location>
</feature>
<dbReference type="Proteomes" id="UP000447434">
    <property type="component" value="Chromosome 14"/>
</dbReference>
<feature type="region of interest" description="Disordered" evidence="3">
    <location>
        <begin position="406"/>
        <end position="438"/>
    </location>
</feature>
<feature type="region of interest" description="Disordered" evidence="3">
    <location>
        <begin position="565"/>
        <end position="602"/>
    </location>
</feature>
<feature type="region of interest" description="Disordered" evidence="3">
    <location>
        <begin position="24"/>
        <end position="52"/>
    </location>
</feature>
<dbReference type="GO" id="GO:0031011">
    <property type="term" value="C:Ino80 complex"/>
    <property type="evidence" value="ECO:0007669"/>
    <property type="project" value="InterPro"/>
</dbReference>
<dbReference type="PANTHER" id="PTHR13052:SF0">
    <property type="entry name" value="DNA-BINDING PROTEIN-LIKE"/>
    <property type="match status" value="1"/>
</dbReference>
<proteinExistence type="predicted"/>
<feature type="domain" description="DEUBAD" evidence="4">
    <location>
        <begin position="82"/>
        <end position="195"/>
    </location>
</feature>
<evidence type="ECO:0000256" key="3">
    <source>
        <dbReference type="SAM" id="MobiDB-lite"/>
    </source>
</evidence>
<dbReference type="EMBL" id="WOCE01000014">
    <property type="protein sequence ID" value="KAE9600625.1"/>
    <property type="molecule type" value="Genomic_DNA"/>
</dbReference>
<comment type="caution">
    <text evidence="5">The sequence shown here is derived from an EMBL/GenBank/DDBJ whole genome shotgun (WGS) entry which is preliminary data.</text>
</comment>
<dbReference type="InterPro" id="IPR024867">
    <property type="entry name" value="NFRKB"/>
</dbReference>
<evidence type="ECO:0000259" key="4">
    <source>
        <dbReference type="PROSITE" id="PS51916"/>
    </source>
</evidence>
<feature type="compositionally biased region" description="Basic and acidic residues" evidence="3">
    <location>
        <begin position="269"/>
        <end position="283"/>
    </location>
</feature>
<dbReference type="OrthoDB" id="1938996at2759"/>
<dbReference type="AlphaFoldDB" id="A0A6A4PGJ0"/>